<feature type="compositionally biased region" description="Low complexity" evidence="1">
    <location>
        <begin position="49"/>
        <end position="76"/>
    </location>
</feature>
<dbReference type="RefSeq" id="WP_035165838.1">
    <property type="nucleotide sequence ID" value="NZ_CP018906.1"/>
</dbReference>
<dbReference type="AlphaFoldDB" id="A0A1S6QGF3"/>
<feature type="signal peptide" evidence="2">
    <location>
        <begin position="1"/>
        <end position="20"/>
    </location>
</feature>
<organism evidence="3 4">
    <name type="scientific">Lentilactobacillus curieae</name>
    <dbReference type="NCBI Taxonomy" id="1138822"/>
    <lineage>
        <taxon>Bacteria</taxon>
        <taxon>Bacillati</taxon>
        <taxon>Bacillota</taxon>
        <taxon>Bacilli</taxon>
        <taxon>Lactobacillales</taxon>
        <taxon>Lactobacillaceae</taxon>
        <taxon>Lentilactobacillus</taxon>
    </lineage>
</organism>
<sequence>MKLYKIAAVATLALVLTGCASNQSDSKNYKDESKAALNSKPTHKHAKAKTSTNTSSTSSEASSSSSSSSSSAETKSNNSFASLSSQLASKLPNTLIPQASGMNASQPVNIKYSGNSQNSKITYSLGQKNLPLNSASASNNAYAVLTKKTYASASAAKQAVDFQPASSVKGLPKVSLGHSITGHTQSGAGQEYISWNEGRWSISVHGSKVNNTNPKSTAVSAVNMFEQYSLPAPESVGTVKLLAGDTTNLSQEVKFQKGNQVYTLKANTASAAIAMAASMK</sequence>
<evidence type="ECO:0008006" key="5">
    <source>
        <dbReference type="Google" id="ProtNLM"/>
    </source>
</evidence>
<name>A0A1S6QGF3_9LACO</name>
<dbReference type="OrthoDB" id="2138638at2"/>
<keyword evidence="4" id="KW-1185">Reference proteome</keyword>
<feature type="chain" id="PRO_5039233516" description="Lipoprotein" evidence="2">
    <location>
        <begin position="21"/>
        <end position="280"/>
    </location>
</feature>
<dbReference type="eggNOG" id="ENOG5032QT1">
    <property type="taxonomic scope" value="Bacteria"/>
</dbReference>
<dbReference type="EMBL" id="CP018906">
    <property type="protein sequence ID" value="AQW20680.1"/>
    <property type="molecule type" value="Genomic_DNA"/>
</dbReference>
<evidence type="ECO:0000256" key="2">
    <source>
        <dbReference type="SAM" id="SignalP"/>
    </source>
</evidence>
<evidence type="ECO:0000313" key="3">
    <source>
        <dbReference type="EMBL" id="AQW20680.1"/>
    </source>
</evidence>
<gene>
    <name evidence="3" type="ORF">PL11_001495</name>
</gene>
<feature type="region of interest" description="Disordered" evidence="1">
    <location>
        <begin position="23"/>
        <end position="76"/>
    </location>
</feature>
<dbReference type="PROSITE" id="PS51257">
    <property type="entry name" value="PROKAR_LIPOPROTEIN"/>
    <property type="match status" value="1"/>
</dbReference>
<dbReference type="Proteomes" id="UP000030361">
    <property type="component" value="Chromosome"/>
</dbReference>
<evidence type="ECO:0000313" key="4">
    <source>
        <dbReference type="Proteomes" id="UP000030361"/>
    </source>
</evidence>
<proteinExistence type="predicted"/>
<evidence type="ECO:0000256" key="1">
    <source>
        <dbReference type="SAM" id="MobiDB-lite"/>
    </source>
</evidence>
<accession>A0A1S6QGF3</accession>
<keyword evidence="2" id="KW-0732">Signal</keyword>
<protein>
    <recommendedName>
        <fullName evidence="5">Lipoprotein</fullName>
    </recommendedName>
</protein>
<dbReference type="KEGG" id="lcu:PL11_001495"/>
<reference evidence="3 4" key="1">
    <citation type="journal article" date="2015" name="Genome Announc.">
        <title>Genome Sequence of Lactobacillus curieae CCTCC M 2011381T, a Novel Producer of Gamma-aminobutyric Acid.</title>
        <authorList>
            <person name="Wang Y."/>
            <person name="Wang Y."/>
            <person name="Lang C."/>
            <person name="Wei D."/>
            <person name="Xu P."/>
            <person name="Xie J."/>
        </authorList>
    </citation>
    <scope>NUCLEOTIDE SEQUENCE [LARGE SCALE GENOMIC DNA]</scope>
    <source>
        <strain evidence="3 4">CCTCC M 2011381</strain>
    </source>
</reference>